<dbReference type="InParanoid" id="A0A1C4W2I1"/>
<dbReference type="Proteomes" id="UP000198253">
    <property type="component" value="Chromosome I"/>
</dbReference>
<feature type="transmembrane region" description="Helical" evidence="1">
    <location>
        <begin position="42"/>
        <end position="59"/>
    </location>
</feature>
<dbReference type="RefSeq" id="WP_197701736.1">
    <property type="nucleotide sequence ID" value="NZ_LT607413.1"/>
</dbReference>
<dbReference type="NCBIfam" id="NF042915">
    <property type="entry name" value="MAB_1171c_fam"/>
    <property type="match status" value="1"/>
</dbReference>
<feature type="domain" description="DUF6545" evidence="2">
    <location>
        <begin position="251"/>
        <end position="379"/>
    </location>
</feature>
<reference evidence="4" key="1">
    <citation type="submission" date="2016-06" db="EMBL/GenBank/DDBJ databases">
        <authorList>
            <person name="Varghese N."/>
            <person name="Submissions Spin"/>
        </authorList>
    </citation>
    <scope>NUCLEOTIDE SEQUENCE [LARGE SCALE GENOMIC DNA]</scope>
    <source>
        <strain evidence="4">DSM 43816</strain>
    </source>
</reference>
<dbReference type="AlphaFoldDB" id="A0A1C4W2I1"/>
<keyword evidence="1" id="KW-0812">Transmembrane</keyword>
<sequence>MHALLYPGLAVLAWTAAGVRLTTTLRDGTGNPARHAVTGTFALLALTFTVSTPAVWAFADRAVGVDNIAALIAHLCVVGFSTSIQVLLLWWTNPPERAGRHSRYRLVALAVVVLVLVVLFGGVGPTDTHSTDFVATYAHRPQLAAYLLMYLAAFSAGLVDIIRICWPYARLVGPGWLRRGLRTTAVGAAVGLVYTLARVRDVVAAICWDDLPRLERLVPITASTGALLVIGGLTMPAWGPRLAAVPGTAHRIRLLRQLRPLWSALCAAVPAVRLAHDRRWWRPADRLHRRVIEIYDARLVLRPYLSEAVGDRARRHAEAGGLGGDDLAAVVEAAKLRAALAAMRADVRPRRPELPGPPDPALDEVREVEQLARVARAFATSPLVGAAVRETAEDAAGGGGGW</sequence>
<evidence type="ECO:0000259" key="2">
    <source>
        <dbReference type="Pfam" id="PF20182"/>
    </source>
</evidence>
<dbReference type="EMBL" id="LT607413">
    <property type="protein sequence ID" value="SCE90430.1"/>
    <property type="molecule type" value="Genomic_DNA"/>
</dbReference>
<feature type="transmembrane region" description="Helical" evidence="1">
    <location>
        <begin position="104"/>
        <end position="123"/>
    </location>
</feature>
<keyword evidence="1" id="KW-1133">Transmembrane helix</keyword>
<feature type="transmembrane region" description="Helical" evidence="1">
    <location>
        <begin position="71"/>
        <end position="92"/>
    </location>
</feature>
<feature type="transmembrane region" description="Helical" evidence="1">
    <location>
        <begin position="143"/>
        <end position="169"/>
    </location>
</feature>
<dbReference type="InterPro" id="IPR050039">
    <property type="entry name" value="MAB_1171c-like"/>
</dbReference>
<feature type="transmembrane region" description="Helical" evidence="1">
    <location>
        <begin position="217"/>
        <end position="238"/>
    </location>
</feature>
<evidence type="ECO:0000313" key="3">
    <source>
        <dbReference type="EMBL" id="SCE90430.1"/>
    </source>
</evidence>
<keyword evidence="4" id="KW-1185">Reference proteome</keyword>
<evidence type="ECO:0000313" key="4">
    <source>
        <dbReference type="Proteomes" id="UP000198253"/>
    </source>
</evidence>
<evidence type="ECO:0000256" key="1">
    <source>
        <dbReference type="SAM" id="Phobius"/>
    </source>
</evidence>
<keyword evidence="1" id="KW-0472">Membrane</keyword>
<protein>
    <recommendedName>
        <fullName evidence="2">DUF6545 domain-containing protein</fullName>
    </recommendedName>
</protein>
<dbReference type="InterPro" id="IPR046675">
    <property type="entry name" value="DUF6545"/>
</dbReference>
<proteinExistence type="predicted"/>
<accession>A0A1C4W2I1</accession>
<gene>
    <name evidence="3" type="ORF">GA0070618_1804</name>
</gene>
<dbReference type="Pfam" id="PF20182">
    <property type="entry name" value="DUF6545"/>
    <property type="match status" value="1"/>
</dbReference>
<name>A0A1C4W2I1_MICEC</name>
<organism evidence="3 4">
    <name type="scientific">Micromonospora echinospora</name>
    <name type="common">Micromonospora purpurea</name>
    <dbReference type="NCBI Taxonomy" id="1877"/>
    <lineage>
        <taxon>Bacteria</taxon>
        <taxon>Bacillati</taxon>
        <taxon>Actinomycetota</taxon>
        <taxon>Actinomycetes</taxon>
        <taxon>Micromonosporales</taxon>
        <taxon>Micromonosporaceae</taxon>
        <taxon>Micromonospora</taxon>
    </lineage>
</organism>